<name>L0KZ94_METHD</name>
<dbReference type="OrthoDB" id="115601at2157"/>
<dbReference type="PANTHER" id="PTHR44943">
    <property type="entry name" value="CELLULOSE SYNTHASE OPERON PROTEIN C"/>
    <property type="match status" value="1"/>
</dbReference>
<dbReference type="SUPFAM" id="SSF48452">
    <property type="entry name" value="TPR-like"/>
    <property type="match status" value="1"/>
</dbReference>
<feature type="repeat" description="TPR" evidence="3">
    <location>
        <begin position="82"/>
        <end position="115"/>
    </location>
</feature>
<reference evidence="5" key="1">
    <citation type="submission" date="2012-02" db="EMBL/GenBank/DDBJ databases">
        <title>Complete sequence of chromosome of Methanomethylovorans hollandica DSM 15978.</title>
        <authorList>
            <person name="Lucas S."/>
            <person name="Copeland A."/>
            <person name="Lapidus A."/>
            <person name="Glavina del Rio T."/>
            <person name="Dalin E."/>
            <person name="Tice H."/>
            <person name="Bruce D."/>
            <person name="Goodwin L."/>
            <person name="Pitluck S."/>
            <person name="Peters L."/>
            <person name="Mikhailova N."/>
            <person name="Held B."/>
            <person name="Kyrpides N."/>
            <person name="Mavromatis K."/>
            <person name="Ivanova N."/>
            <person name="Brettin T."/>
            <person name="Detter J.C."/>
            <person name="Han C."/>
            <person name="Larimer F."/>
            <person name="Land M."/>
            <person name="Hauser L."/>
            <person name="Markowitz V."/>
            <person name="Cheng J.-F."/>
            <person name="Hugenholtz P."/>
            <person name="Woyke T."/>
            <person name="Wu D."/>
            <person name="Spring S."/>
            <person name="Schroeder M."/>
            <person name="Brambilla E."/>
            <person name="Klenk H.-P."/>
            <person name="Eisen J.A."/>
        </authorList>
    </citation>
    <scope>NUCLEOTIDE SEQUENCE [LARGE SCALE GENOMIC DNA]</scope>
    <source>
        <strain evidence="5">DSM 15978 / NBRC 107637 / DMS1</strain>
    </source>
</reference>
<sequence>MNSKETLKKETAAVSNRYVLMGDKETDPEKKEHYYRLALEVEPKNVSALNKMGLFSYQNGKLREAIRFFDAVIGSGKVQNLYPIYFNKSMVLKELKEYEAALNYINKALKFDPQNLQAEVIKKELQDIVDEKYRRQDEREKQAAYSTTFKKEKRYSSWDPPTISILAHMIYYKDWHLYKHRRNFEITVTQREKIASKLASKEFCCGKCNFYRNNSTCKKKKNIQVDTQAICKAFQPGN</sequence>
<protein>
    <submittedName>
        <fullName evidence="4">Tetratricopeptide repeat protein</fullName>
    </submittedName>
</protein>
<evidence type="ECO:0000256" key="2">
    <source>
        <dbReference type="ARBA" id="ARBA00022803"/>
    </source>
</evidence>
<dbReference type="HOGENOM" id="CLU_077074_0_0_2"/>
<keyword evidence="2 3" id="KW-0802">TPR repeat</keyword>
<dbReference type="SMART" id="SM00028">
    <property type="entry name" value="TPR"/>
    <property type="match status" value="2"/>
</dbReference>
<evidence type="ECO:0000313" key="5">
    <source>
        <dbReference type="Proteomes" id="UP000010866"/>
    </source>
</evidence>
<dbReference type="EMBL" id="CP003362">
    <property type="protein sequence ID" value="AGB49408.1"/>
    <property type="molecule type" value="Genomic_DNA"/>
</dbReference>
<dbReference type="PANTHER" id="PTHR44943:SF8">
    <property type="entry name" value="TPR REPEAT-CONTAINING PROTEIN MJ0263"/>
    <property type="match status" value="1"/>
</dbReference>
<dbReference type="GeneID" id="14406985"/>
<evidence type="ECO:0000256" key="1">
    <source>
        <dbReference type="ARBA" id="ARBA00022737"/>
    </source>
</evidence>
<keyword evidence="5" id="KW-1185">Reference proteome</keyword>
<evidence type="ECO:0000256" key="3">
    <source>
        <dbReference type="PROSITE-ProRule" id="PRU00339"/>
    </source>
</evidence>
<proteinExistence type="predicted"/>
<evidence type="ECO:0000313" key="4">
    <source>
        <dbReference type="EMBL" id="AGB49408.1"/>
    </source>
</evidence>
<dbReference type="Gene3D" id="1.25.40.10">
    <property type="entry name" value="Tetratricopeptide repeat domain"/>
    <property type="match status" value="1"/>
</dbReference>
<dbReference type="InterPro" id="IPR051685">
    <property type="entry name" value="Ycf3/AcsC/BcsC/TPR_MFPF"/>
</dbReference>
<dbReference type="InterPro" id="IPR011990">
    <property type="entry name" value="TPR-like_helical_dom_sf"/>
</dbReference>
<dbReference type="Pfam" id="PF13181">
    <property type="entry name" value="TPR_8"/>
    <property type="match status" value="1"/>
</dbReference>
<dbReference type="RefSeq" id="WP_015324574.1">
    <property type="nucleotide sequence ID" value="NC_019977.1"/>
</dbReference>
<accession>L0KZ94</accession>
<gene>
    <name evidence="4" type="ordered locus">Metho_1176</name>
</gene>
<dbReference type="AlphaFoldDB" id="L0KZ94"/>
<dbReference type="STRING" id="867904.Metho_1176"/>
<dbReference type="InterPro" id="IPR019734">
    <property type="entry name" value="TPR_rpt"/>
</dbReference>
<dbReference type="PROSITE" id="PS50005">
    <property type="entry name" value="TPR"/>
    <property type="match status" value="1"/>
</dbReference>
<dbReference type="Proteomes" id="UP000010866">
    <property type="component" value="Chromosome"/>
</dbReference>
<organism evidence="4 5">
    <name type="scientific">Methanomethylovorans hollandica (strain DSM 15978 / NBRC 107637 / DMS1)</name>
    <dbReference type="NCBI Taxonomy" id="867904"/>
    <lineage>
        <taxon>Archaea</taxon>
        <taxon>Methanobacteriati</taxon>
        <taxon>Methanobacteriota</taxon>
        <taxon>Stenosarchaea group</taxon>
        <taxon>Methanomicrobia</taxon>
        <taxon>Methanosarcinales</taxon>
        <taxon>Methanosarcinaceae</taxon>
        <taxon>Methanomethylovorans</taxon>
    </lineage>
</organism>
<keyword evidence="1" id="KW-0677">Repeat</keyword>
<dbReference type="KEGG" id="mhz:Metho_1176"/>